<dbReference type="EMBL" id="CP042344">
    <property type="protein sequence ID" value="QEA12136.1"/>
    <property type="molecule type" value="Genomic_DNA"/>
</dbReference>
<dbReference type="PIRSF" id="PIRSF003085">
    <property type="entry name" value="CMAS"/>
    <property type="match status" value="1"/>
</dbReference>
<dbReference type="Gene3D" id="3.40.50.150">
    <property type="entry name" value="Vaccinia Virus protein VP39"/>
    <property type="match status" value="1"/>
</dbReference>
<evidence type="ECO:0000256" key="5">
    <source>
        <dbReference type="ARBA" id="ARBA00023098"/>
    </source>
</evidence>
<keyword evidence="4" id="KW-0949">S-adenosyl-L-methionine</keyword>
<evidence type="ECO:0000256" key="6">
    <source>
        <dbReference type="PIRSR" id="PIRSR003085-1"/>
    </source>
</evidence>
<dbReference type="CDD" id="cd02440">
    <property type="entry name" value="AdoMet_MTases"/>
    <property type="match status" value="1"/>
</dbReference>
<keyword evidence="3 7" id="KW-0808">Transferase</keyword>
<dbReference type="InterPro" id="IPR003333">
    <property type="entry name" value="CMAS"/>
</dbReference>
<evidence type="ECO:0000313" key="8">
    <source>
        <dbReference type="Proteomes" id="UP000321199"/>
    </source>
</evidence>
<dbReference type="SUPFAM" id="SSF53335">
    <property type="entry name" value="S-adenosyl-L-methionine-dependent methyltransferases"/>
    <property type="match status" value="1"/>
</dbReference>
<proteinExistence type="inferred from homology"/>
<dbReference type="Pfam" id="PF02353">
    <property type="entry name" value="CMAS"/>
    <property type="match status" value="1"/>
</dbReference>
<dbReference type="GO" id="GO:0032259">
    <property type="term" value="P:methylation"/>
    <property type="evidence" value="ECO:0007669"/>
    <property type="project" value="UniProtKB-KW"/>
</dbReference>
<dbReference type="AlphaFoldDB" id="A0A5B8RRF2"/>
<dbReference type="GO" id="GO:0008610">
    <property type="term" value="P:lipid biosynthetic process"/>
    <property type="evidence" value="ECO:0007669"/>
    <property type="project" value="InterPro"/>
</dbReference>
<dbReference type="PANTHER" id="PTHR43667">
    <property type="entry name" value="CYCLOPROPANE-FATTY-ACYL-PHOSPHOLIPID SYNTHASE"/>
    <property type="match status" value="1"/>
</dbReference>
<keyword evidence="5" id="KW-0443">Lipid metabolism</keyword>
<reference evidence="7 8" key="1">
    <citation type="submission" date="2019-07" db="EMBL/GenBank/DDBJ databases">
        <title>Complete genome sequence of Comamonas sp. NLF 7-7 isolated from livestock.</title>
        <authorList>
            <person name="Kim D.H."/>
            <person name="Kim J.G."/>
        </authorList>
    </citation>
    <scope>NUCLEOTIDE SEQUENCE [LARGE SCALE GENOMIC DNA]</scope>
    <source>
        <strain evidence="7 8">NLF 7-7</strain>
    </source>
</reference>
<evidence type="ECO:0000256" key="2">
    <source>
        <dbReference type="ARBA" id="ARBA00022603"/>
    </source>
</evidence>
<comment type="similarity">
    <text evidence="1">Belongs to the CFA/CMAS family.</text>
</comment>
<protein>
    <submittedName>
        <fullName evidence="7">Methyltransferase domain-containing protein</fullName>
    </submittedName>
</protein>
<keyword evidence="8" id="KW-1185">Reference proteome</keyword>
<evidence type="ECO:0000256" key="3">
    <source>
        <dbReference type="ARBA" id="ARBA00022679"/>
    </source>
</evidence>
<dbReference type="KEGG" id="cof:FOZ74_03280"/>
<feature type="active site" evidence="6">
    <location>
        <position position="377"/>
    </location>
</feature>
<sequence>MRPPYGSLEARLEKSPVPIAIVLPDGDRIGPADASLRLTLHDPAAVAALATGAIGTVGAEIVEGRVRFEGSVRELMLAAQALLQADPVHDEHTTWWRQALVWYVSRARHTTARDAENIQFHYDVSDDFYALWLDPWRVYSCAYYRTPDMALAQAQEAKLDHICRKLRLQPGERFLDVGSGWGGMLLWAAEHYGVQGTGITLSRNQYAYVQKCIEERGLGGRVQVLLQDYRELQVSEPFDKISSIGMFEHVGRAQMPTYFSTLQRLLKPGGLAMNHGITAGGVDNTGLGAGLGEFIDRYIFPGGELLHVSVALQEIARAGLEMVDTENIRPHYARTLWAWSDALEAQLPRAREILVAQHGEDRGDKVLRAYRLYLAGCALGFEQGWVALHQILMTRPDGLPDSGPMAGAQSEYPFNREYIYTPPQAGATPRRQP</sequence>
<dbReference type="Proteomes" id="UP000321199">
    <property type="component" value="Chromosome"/>
</dbReference>
<keyword evidence="2 7" id="KW-0489">Methyltransferase</keyword>
<accession>A0A5B8RRF2</accession>
<evidence type="ECO:0000256" key="4">
    <source>
        <dbReference type="ARBA" id="ARBA00022691"/>
    </source>
</evidence>
<dbReference type="RefSeq" id="WP_146911730.1">
    <property type="nucleotide sequence ID" value="NZ_CP042344.1"/>
</dbReference>
<organism evidence="7 8">
    <name type="scientific">Comamonas flocculans</name>
    <dbReference type="NCBI Taxonomy" id="2597701"/>
    <lineage>
        <taxon>Bacteria</taxon>
        <taxon>Pseudomonadati</taxon>
        <taxon>Pseudomonadota</taxon>
        <taxon>Betaproteobacteria</taxon>
        <taxon>Burkholderiales</taxon>
        <taxon>Comamonadaceae</taxon>
        <taxon>Comamonas</taxon>
    </lineage>
</organism>
<gene>
    <name evidence="7" type="ORF">FOZ74_03280</name>
</gene>
<evidence type="ECO:0000256" key="1">
    <source>
        <dbReference type="ARBA" id="ARBA00010815"/>
    </source>
</evidence>
<dbReference type="InterPro" id="IPR050723">
    <property type="entry name" value="CFA/CMAS"/>
</dbReference>
<dbReference type="InterPro" id="IPR029063">
    <property type="entry name" value="SAM-dependent_MTases_sf"/>
</dbReference>
<dbReference type="GO" id="GO:0008168">
    <property type="term" value="F:methyltransferase activity"/>
    <property type="evidence" value="ECO:0007669"/>
    <property type="project" value="UniProtKB-KW"/>
</dbReference>
<dbReference type="OrthoDB" id="9782855at2"/>
<name>A0A5B8RRF2_9BURK</name>
<evidence type="ECO:0000313" key="7">
    <source>
        <dbReference type="EMBL" id="QEA12136.1"/>
    </source>
</evidence>
<dbReference type="PANTHER" id="PTHR43667:SF1">
    <property type="entry name" value="CYCLOPROPANE-FATTY-ACYL-PHOSPHOLIPID SYNTHASE"/>
    <property type="match status" value="1"/>
</dbReference>